<dbReference type="SMART" id="SM00429">
    <property type="entry name" value="IPT"/>
    <property type="match status" value="7"/>
</dbReference>
<evidence type="ECO:0000313" key="5">
    <source>
        <dbReference type="EMBL" id="KAA0155503.1"/>
    </source>
</evidence>
<dbReference type="CDD" id="cd00102">
    <property type="entry name" value="IPT"/>
    <property type="match status" value="2"/>
</dbReference>
<feature type="domain" description="IPT/TIG" evidence="4">
    <location>
        <begin position="2190"/>
        <end position="2282"/>
    </location>
</feature>
<feature type="transmembrane region" description="Helical" evidence="3">
    <location>
        <begin position="3218"/>
        <end position="3238"/>
    </location>
</feature>
<feature type="transmembrane region" description="Helical" evidence="3">
    <location>
        <begin position="3265"/>
        <end position="3287"/>
    </location>
</feature>
<name>A0A5A8CR06_CAFRO</name>
<protein>
    <recommendedName>
        <fullName evidence="4">IPT/TIG domain-containing protein</fullName>
    </recommendedName>
</protein>
<feature type="domain" description="IPT/TIG" evidence="4">
    <location>
        <begin position="872"/>
        <end position="964"/>
    </location>
</feature>
<feature type="domain" description="IPT/TIG" evidence="4">
    <location>
        <begin position="1261"/>
        <end position="1348"/>
    </location>
</feature>
<organism evidence="5 6">
    <name type="scientific">Cafeteria roenbergensis</name>
    <name type="common">Marine flagellate</name>
    <dbReference type="NCBI Taxonomy" id="33653"/>
    <lineage>
        <taxon>Eukaryota</taxon>
        <taxon>Sar</taxon>
        <taxon>Stramenopiles</taxon>
        <taxon>Bigyra</taxon>
        <taxon>Opalozoa</taxon>
        <taxon>Bicosoecida</taxon>
        <taxon>Cafeteriaceae</taxon>
        <taxon>Cafeteria</taxon>
    </lineage>
</organism>
<evidence type="ECO:0000313" key="6">
    <source>
        <dbReference type="Proteomes" id="UP000323011"/>
    </source>
</evidence>
<dbReference type="EMBL" id="VLTN01000007">
    <property type="protein sequence ID" value="KAA0155503.1"/>
    <property type="molecule type" value="Genomic_DNA"/>
</dbReference>
<feature type="transmembrane region" description="Helical" evidence="3">
    <location>
        <begin position="3155"/>
        <end position="3175"/>
    </location>
</feature>
<keyword evidence="3" id="KW-1133">Transmembrane helix</keyword>
<keyword evidence="3" id="KW-0812">Transmembrane</keyword>
<gene>
    <name evidence="5" type="ORF">FNF29_01876</name>
</gene>
<dbReference type="InterPro" id="IPR013783">
    <property type="entry name" value="Ig-like_fold"/>
</dbReference>
<feature type="transmembrane region" description="Helical" evidence="3">
    <location>
        <begin position="3325"/>
        <end position="3344"/>
    </location>
</feature>
<dbReference type="Pfam" id="PF01833">
    <property type="entry name" value="TIG"/>
    <property type="match status" value="11"/>
</dbReference>
<keyword evidence="1" id="KW-0732">Signal</keyword>
<dbReference type="SUPFAM" id="SSF81296">
    <property type="entry name" value="E set domains"/>
    <property type="match status" value="13"/>
</dbReference>
<feature type="domain" description="IPT/TIG" evidence="4">
    <location>
        <begin position="1439"/>
        <end position="1527"/>
    </location>
</feature>
<reference evidence="5 6" key="1">
    <citation type="submission" date="2019-07" db="EMBL/GenBank/DDBJ databases">
        <title>Genomes of Cafeteria roenbergensis.</title>
        <authorList>
            <person name="Fischer M.G."/>
            <person name="Hackl T."/>
            <person name="Roman M."/>
        </authorList>
    </citation>
    <scope>NUCLEOTIDE SEQUENCE [LARGE SCALE GENOMIC DNA]</scope>
    <source>
        <strain evidence="5 6">BVI</strain>
    </source>
</reference>
<feature type="transmembrane region" description="Helical" evidence="3">
    <location>
        <begin position="2972"/>
        <end position="2992"/>
    </location>
</feature>
<feature type="region of interest" description="Disordered" evidence="2">
    <location>
        <begin position="188"/>
        <end position="213"/>
    </location>
</feature>
<evidence type="ECO:0000259" key="4">
    <source>
        <dbReference type="SMART" id="SM00429"/>
    </source>
</evidence>
<evidence type="ECO:0000256" key="2">
    <source>
        <dbReference type="SAM" id="MobiDB-lite"/>
    </source>
</evidence>
<feature type="transmembrane region" description="Helical" evidence="3">
    <location>
        <begin position="3293"/>
        <end position="3313"/>
    </location>
</feature>
<dbReference type="Gene3D" id="2.60.40.10">
    <property type="entry name" value="Immunoglobulins"/>
    <property type="match status" value="14"/>
</dbReference>
<keyword evidence="6" id="KW-1185">Reference proteome</keyword>
<dbReference type="PANTHER" id="PTHR46769:SF2">
    <property type="entry name" value="FIBROCYSTIN-L ISOFORM 2 PRECURSOR-RELATED"/>
    <property type="match status" value="1"/>
</dbReference>
<dbReference type="Proteomes" id="UP000323011">
    <property type="component" value="Unassembled WGS sequence"/>
</dbReference>
<evidence type="ECO:0000256" key="3">
    <source>
        <dbReference type="SAM" id="Phobius"/>
    </source>
</evidence>
<feature type="domain" description="IPT/TIG" evidence="4">
    <location>
        <begin position="1622"/>
        <end position="1716"/>
    </location>
</feature>
<evidence type="ECO:0000256" key="1">
    <source>
        <dbReference type="ARBA" id="ARBA00022729"/>
    </source>
</evidence>
<dbReference type="CDD" id="cd00603">
    <property type="entry name" value="IPT_PCSR"/>
    <property type="match status" value="7"/>
</dbReference>
<dbReference type="InterPro" id="IPR052387">
    <property type="entry name" value="Fibrocystin"/>
</dbReference>
<feature type="transmembrane region" description="Helical" evidence="3">
    <location>
        <begin position="3350"/>
        <end position="3370"/>
    </location>
</feature>
<feature type="domain" description="IPT/TIG" evidence="4">
    <location>
        <begin position="1994"/>
        <end position="2087"/>
    </location>
</feature>
<feature type="domain" description="IPT/TIG" evidence="4">
    <location>
        <begin position="1813"/>
        <end position="1902"/>
    </location>
</feature>
<dbReference type="InterPro" id="IPR014756">
    <property type="entry name" value="Ig_E-set"/>
</dbReference>
<dbReference type="PANTHER" id="PTHR46769">
    <property type="entry name" value="POLYCYSTIC KIDNEY AND HEPATIC DISEASE 1 (AUTOSOMAL RECESSIVE)-LIKE 1"/>
    <property type="match status" value="1"/>
</dbReference>
<feature type="region of interest" description="Disordered" evidence="2">
    <location>
        <begin position="3049"/>
        <end position="3091"/>
    </location>
</feature>
<comment type="caution">
    <text evidence="5">The sequence shown here is derived from an EMBL/GenBank/DDBJ whole genome shotgun (WGS) entry which is preliminary data.</text>
</comment>
<accession>A0A5A8CR06</accession>
<sequence>MQDPLVQCQVRKCEMRPLDPDGTITSPASGTGAVTLTSTTATATVRTFTLDSIVISGATVTLSGERALRLVSRGGIALDQVVFNASPEVKTVSLSGCGAASTLSVAGTARLGGFNGGALESAAATYGTLPGSAPAVKSGGGKVKVRAGGAGGSHYGRGGQQGSSSLDFQAGAGLPYLKAASDALVGGSGGGGGSSSDKPGATHDCTGGSASTQSMAAVGGGGGGAIELEALDGNVWLGSQAALIADGGDVEYPLYGGAGAGGRIRIGVHGARVIGIVPGAQLAVRGGYVDPIYSDSDLTSDCSGSAKDPCYIGQTTNGGGGVIAFFNAGSGVATVRAASSVFDVRSGNYRCPSGTCMTCAGCGSATDGAVLFGQGSEVIQDTANAPSDLSDASPNPDVQCNTLTMSMTSPAAGSATASALHPGGGDTITVLVSMPPGVPSRRIDTTQRPRLFVGRFECPEASSSWVDVFGTSSSAADKATAKCASTAPGVGSGLNLTLTFAGSQAGVTEMISFRNAVGFAPPTVSGWVAPPPALRFTASSSALTGPSSPSFNITLAGSGFGGPANSDLVTVTIGGQPCAKVAVRNNSVVDCTAPPNVGSGHTVALTAGSQAAAGTLPSFSYAPPEVHQISLAPGFNASVGAAFSTSGGQTVTVRGFNFGARVWAASKSSAATAQLVSAAVTIAGQPCSNVQIASDRSLNCTTPKWGGKAQSLRVSIGGQAITATDSADTRLQRRAAAAAGPLADAEFHLGQVDGFAEARTVNFTSPAVTLATFPDSSATSVAGSASPLRLPTTGGDVRLSGSSFGAASGAPLPVVVWNGAALGTAAVSRTSDSSLTVTIPAGVGTQHSLVVLPSDGLSPTVQPNWFGVAYSKPTLSSLSTTAGLAQAGGTSLTVLGSNFGPASAPLPIVFVGPGRCGSVTRGSGSLAHVQLTCAVPSGVGKDLAVTAEVGGQNATTALSASYAQPDVQGVSPTYAFAAQNGVVWDVNVTGAALGARPSHISDLRIGRATCPASALEWHSSKLVRCRGLPASAIQSGTSAVLLATQGYYAAQDVNFLVLGRPVFNIDPDFSTAPTASGGKMRLLASADSFGFATADVVSVEVGNENASSPGEFAFRYQCALPTRTASGVLECEMPPGVGAALHVRVTTRGKASNLFQSPGNRLWSYRPPAISSLSPASVTFSTNVTEYNFTIFGTNFGNPAEPPTEVKVGGFACPRFELVNSSELRCLGIPAPLGGAWLSTTVIVAVGGQVATSSVFSFSGAPRITGASPPTGPSAGGFNLTLAGAELGSSLSDIASVSVNGRRCLQEYFVSSEVVVCTAPPGVGIDLPLRLVSSSGVSVQLDRAFSYAVPVLQFVSPSHLLTGDLMYNVTVAGTNLATALDVPELVIAGVRCPDVVVVNSSVVVCFGLSGADGWLGSAVALAHPAVSVRSADLLTAFGLPSVVAVSPPGGSVEGGDVIRIVGENFGRRLSEVASVTVGGRECELVSLVSSSIVQVRTPPGTGRVQAVVLTNIGGRATDATPATFSYDAPTVASISPDTVLSGPSLTYDFNISGTNLGNALDGPNARDVLVGGRPCSQARVVSSTLLQCTGINAGAGWQSADVAVTLGGQAAVAFGLVSAMPVPQVTTAAPSTIPTTGGVNLTIQGRGFGFQTRDILAVTVGGRECSPFELGEATSAAPVGSSVICRAPPGVGTLRAVVVSSRAGSESTPARLLSYAAPVITSAEPRKLLSGRLGVPFAYNLTIRGSGFGSHPEDAVESAVVAGRACPGVIRHNDSTLECQGLPAAGGWLGSDVAVTVGGQVGVKTAAVDAFQSPRVEAVSPASLAQSGVGGRRVAVVGSNFGTSTADIASVFLGLAECVDVALVSSTRLECTASNGTGQLLSVEVVNVAGGKSSENSLFSFASPAIESLSPGYVFLSASLTYDFVIRGTGFGLRPEDIVSVHVGDNPCSNVQWLSSTTLRCEGISGATWDSRSVVVEVRGYTATAASILRVYRQPTVQGVRPVSGPPSGQSSGTPSVVYIACSGCGEDPSDVVSASVGGQPCTTTRLLVDNAEVECGLPPGTGTGKNVAVVVRGGSASAQNSFFSYWGPVISSVSPSQLLAGSKALYNITVAGRHFGRDAAKLVVQLGGRQCEELVGPLTDTEDPSLDTVTCVGVQPSFFSTQSSTRSTVVVRVDSQTATQSGMLDVAPGPAITSLIPSTGPSTGGFNVTIKGPLNSFGFDASDLLGVELGDVATIKPPWVWWQSGSSLVATMPAGTGAGLAVKVLRRDGADQDAPGRFSYLGPGLVSVSPSQLLAGSSAVAYNLSIVGHGFGMPGSSNIALFVGGGSSVTVVHVNESSIIAVGVRPALFSADETAKRRLRVVVDGQEAVLEGALTVLGQPIVQIVRASGGSVAGGFRVDVSGEALAFAKGDIVALSVGDYPVDLAAVDLLTPSQLSFVAPPGIGSGLAVVLSRSDGATSVTGSQGRLAYSGPTLGTSSPSYLLPGPRHLNMTLNGDNLASRPADILALFIGPSQCPLVEVLPPSTVRCIGLVWDRAAATVVELRRADSTFYLQVPGLESQPLMSLSRAAPSVISTTGGTLVTLSGSGFGQSAQDVDEVKIGGQPAEVLSVALAALAVAANATASELTQVLVEATFGSNHEVESCDPLHDTVTPSSFECLLERTPGVAGVASVDVLVSGQHSQPQGTLRVIGRPSIGLVAPSSDGTAGGATVTITGDAFGESRSDLLNALVQATGDTSYLRGLDVKVVTGGLLSTKPNALFTFSGSGLAPVSAPLAVSGFRPAGSSSTITVRWFFRDRPGPTDVTGSRLQDADLAAIEPATDFRIEWTTVERNGTALAPAQGAVVLDARVSRSSESVSDELRDRTSMLPFILERHRSLFGQAVNATVAEDDAAGYHWLRTSLNGFEREPYMLRICGESPSGSGPCSEWSDAIFETCGLDEFLATHLDFAANMTCQDCPSTLAFCGGLPAEQILYVMLLVIVIAIFFVIGFVISRALKQKGAAVKPEVQLIKIILTSMQQVSIASGFELQWPLEVSALFVGMDSDSPLLRTNPLAQPRQGTHAGPATPSPKKLPGRAAGSSGKAPAATKLDSKRLRNRQRLASLILKAAAKKREEGGLSKATRHPKGSGHSVPSFEAVVLQAARKRSTWSHTRDRLIVSVFVVLFMIHTTVTKAALSLFTCRWIRDETGREEATEWQVLTADMTVGCNDPATVGWKLAAGLPTFLLFSCGVPIAAYLALRRERHKLERPRVRQTYGFLYAGFRSHVYFWESVVMARKVLLSVIVVFLEPYGVDVQAYVALAVLFAAALLHVATWPYEETSANSLELLSLVACFLTITLGLMTFSPNSTLDMRVMASIGIFFVQGVFILSAFQRERQQAEGRRWEEQTPDAFVPR</sequence>
<keyword evidence="3" id="KW-0472">Membrane</keyword>
<proteinExistence type="predicted"/>
<dbReference type="InterPro" id="IPR002909">
    <property type="entry name" value="IPT_dom"/>
</dbReference>